<protein>
    <recommendedName>
        <fullName evidence="5">FAD dependent oxidoreductase domain-containing protein</fullName>
    </recommendedName>
</protein>
<dbReference type="KEGG" id="dbk:DGMP_25580"/>
<evidence type="ECO:0000256" key="1">
    <source>
        <dbReference type="ARBA" id="ARBA00001974"/>
    </source>
</evidence>
<feature type="domain" description="FAD dependent oxidoreductase" evidence="5">
    <location>
        <begin position="17"/>
        <end position="392"/>
    </location>
</feature>
<dbReference type="PANTHER" id="PTHR11985:SF35">
    <property type="entry name" value="ANAEROBIC GLYCEROL-3-PHOSPHATE DEHYDROGENASE SUBUNIT A"/>
    <property type="match status" value="1"/>
</dbReference>
<gene>
    <name evidence="6" type="ORF">DGMP_25580</name>
</gene>
<dbReference type="InterPro" id="IPR000447">
    <property type="entry name" value="G3P_DH_FAD-dep"/>
</dbReference>
<keyword evidence="7" id="KW-1185">Reference proteome</keyword>
<dbReference type="AlphaFoldDB" id="A0A8D5JQ09"/>
<dbReference type="RefSeq" id="WP_228854280.1">
    <property type="nucleotide sequence ID" value="NZ_AP024086.1"/>
</dbReference>
<dbReference type="InterPro" id="IPR006076">
    <property type="entry name" value="FAD-dep_OxRdtase"/>
</dbReference>
<sequence length="496" mass="55212">MTNIIRYPEKAASRNYDVIIIGGGIYGITLALEASLRGKRSLLLEKGDFGEYTSFNSLKIIHGGLRYLQSLDLPRFWESVRERSWYLKHFPHRVHPMPCLMPLYGRGLKRPVIFRIALLLNHLLSPGRNRDLEEDRKLPVGRIVSAAESQKIFPLVNTEGLQGSALWYDACMPDSQLLVMELLRTACDLGATPLNYCEVQSLTLSTDRTIIEGVHALDRESGKTYEFSAPIVINSAGPWCRAVVNGIGGDCEELFRPSLAWNISFNRPALSDHALAVQADTPGSRALFVTPWKGRIFAGCGHEPWLKGPDRPMPTRKQINTFIKELNAAIPGLDLNINDVHRVFAGLLPTVENGSNILTRREVIIDHGAKQGPQGLYSVGGIKFTTARLVAEKIWGMISKNNPGLIPPDTAMPVCRTGIYPQDSDTKQGMYKILASDKTIVHLDDLIVRRSTTWEKGPDAVSDDLTEMFDWGDPRKMEELAKCIASVQPLTQEDNS</sequence>
<dbReference type="EMBL" id="AP024086">
    <property type="protein sequence ID" value="BCL61865.1"/>
    <property type="molecule type" value="Genomic_DNA"/>
</dbReference>
<name>A0A8D5JQ09_9BACT</name>
<dbReference type="Proteomes" id="UP000826725">
    <property type="component" value="Chromosome"/>
</dbReference>
<evidence type="ECO:0000313" key="6">
    <source>
        <dbReference type="EMBL" id="BCL61865.1"/>
    </source>
</evidence>
<evidence type="ECO:0000313" key="7">
    <source>
        <dbReference type="Proteomes" id="UP000826725"/>
    </source>
</evidence>
<evidence type="ECO:0000259" key="5">
    <source>
        <dbReference type="Pfam" id="PF01266"/>
    </source>
</evidence>
<dbReference type="PANTHER" id="PTHR11985">
    <property type="entry name" value="GLYCEROL-3-PHOSPHATE DEHYDROGENASE"/>
    <property type="match status" value="1"/>
</dbReference>
<dbReference type="Pfam" id="PF01266">
    <property type="entry name" value="DAO"/>
    <property type="match status" value="1"/>
</dbReference>
<dbReference type="GO" id="GO:0046168">
    <property type="term" value="P:glycerol-3-phosphate catabolic process"/>
    <property type="evidence" value="ECO:0007669"/>
    <property type="project" value="TreeGrafter"/>
</dbReference>
<evidence type="ECO:0000256" key="2">
    <source>
        <dbReference type="ARBA" id="ARBA00022630"/>
    </source>
</evidence>
<proteinExistence type="predicted"/>
<organism evidence="6 7">
    <name type="scientific">Desulfomarina profundi</name>
    <dbReference type="NCBI Taxonomy" id="2772557"/>
    <lineage>
        <taxon>Bacteria</taxon>
        <taxon>Pseudomonadati</taxon>
        <taxon>Thermodesulfobacteriota</taxon>
        <taxon>Desulfobulbia</taxon>
        <taxon>Desulfobulbales</taxon>
        <taxon>Desulfobulbaceae</taxon>
        <taxon>Desulfomarina</taxon>
    </lineage>
</organism>
<dbReference type="GO" id="GO:0004368">
    <property type="term" value="F:glycerol-3-phosphate dehydrogenase (quinone) activity"/>
    <property type="evidence" value="ECO:0007669"/>
    <property type="project" value="InterPro"/>
</dbReference>
<evidence type="ECO:0000256" key="4">
    <source>
        <dbReference type="ARBA" id="ARBA00023002"/>
    </source>
</evidence>
<comment type="cofactor">
    <cofactor evidence="1">
        <name>FAD</name>
        <dbReference type="ChEBI" id="CHEBI:57692"/>
    </cofactor>
</comment>
<keyword evidence="4" id="KW-0560">Oxidoreductase</keyword>
<keyword evidence="3" id="KW-0274">FAD</keyword>
<reference evidence="6" key="1">
    <citation type="submission" date="2020-09" db="EMBL/GenBank/DDBJ databases">
        <title>Desulfogranum mesoprofundum gen. nov., sp. nov., a novel mesophilic, sulfate-reducing chemolithoautotroph isolated from a deep-sea hydrothermal vent chimney in the Suiyo Seamount.</title>
        <authorList>
            <person name="Hashimoto Y."/>
            <person name="Nakagawa S."/>
        </authorList>
    </citation>
    <scope>NUCLEOTIDE SEQUENCE</scope>
    <source>
        <strain evidence="6">KT2</strain>
    </source>
</reference>
<keyword evidence="2" id="KW-0285">Flavoprotein</keyword>
<evidence type="ECO:0000256" key="3">
    <source>
        <dbReference type="ARBA" id="ARBA00022827"/>
    </source>
</evidence>
<accession>A0A8D5JQ09</accession>